<organism evidence="2 3">
    <name type="scientific">Lawsonia intracellularis (strain PHE/MN1-00)</name>
    <dbReference type="NCBI Taxonomy" id="363253"/>
    <lineage>
        <taxon>Bacteria</taxon>
        <taxon>Pseudomonadati</taxon>
        <taxon>Thermodesulfobacteriota</taxon>
        <taxon>Desulfovibrionia</taxon>
        <taxon>Desulfovibrionales</taxon>
        <taxon>Desulfovibrionaceae</taxon>
        <taxon>Lawsonia</taxon>
    </lineage>
</organism>
<reference evidence="2 3" key="1">
    <citation type="submission" date="2005-11" db="EMBL/GenBank/DDBJ databases">
        <title>The complete genome sequence of Lawsonia intracellularis: the causative agent of proliferative enteropathy.</title>
        <authorList>
            <person name="Kaur K."/>
            <person name="Zhang Q."/>
            <person name="Beckler D."/>
            <person name="Munir S."/>
            <person name="Li L."/>
            <person name="Kinsley K."/>
            <person name="Herron L."/>
            <person name="Peterson A."/>
            <person name="May B."/>
            <person name="Singh S."/>
            <person name="Gebhart C."/>
            <person name="Kapur V."/>
        </authorList>
    </citation>
    <scope>NUCLEOTIDE SEQUENCE [LARGE SCALE GENOMIC DNA]</scope>
    <source>
        <strain evidence="2 3">PHE/MN1-00</strain>
        <plasmid evidence="3">pLaw3</plasmid>
    </source>
</reference>
<evidence type="ECO:0000313" key="2">
    <source>
        <dbReference type="EMBL" id="CAJ54013.1"/>
    </source>
</evidence>
<evidence type="ECO:0000313" key="3">
    <source>
        <dbReference type="Proteomes" id="UP000002430"/>
    </source>
</evidence>
<evidence type="ECO:0000256" key="1">
    <source>
        <dbReference type="SAM" id="Coils"/>
    </source>
</evidence>
<geneLocation type="plasmid" evidence="3">
    <name>pLaw3</name>
</geneLocation>
<keyword evidence="3" id="KW-1185">Reference proteome</keyword>
<dbReference type="KEGG" id="lip:LIC061"/>
<sequence length="180" mass="21672">MTTIPLAYLSYIHNPSFSTNIATSLCSLQERQAQLLIFKQDITTIKKCLETVTVGNPLTIELPGFPEEKNEDEERQKRRIEKEQIREEINRREEESKEMEDKNKEYQENNIRIEQPMVEVDNVQKEHRQHEGEYLHIRRQNYLRLCNVDLEYLIHQVESKQRQKTLLYDIHDELQYSILQ</sequence>
<keyword evidence="2" id="KW-0614">Plasmid</keyword>
<dbReference type="RefSeq" id="WP_011527380.1">
    <property type="nucleotide sequence ID" value="NC_008014.1"/>
</dbReference>
<feature type="coiled-coil region" evidence="1">
    <location>
        <begin position="70"/>
        <end position="112"/>
    </location>
</feature>
<keyword evidence="1" id="KW-0175">Coiled coil</keyword>
<dbReference type="AlphaFoldDB" id="Q1MNS0"/>
<dbReference type="Proteomes" id="UP000002430">
    <property type="component" value="Plasmid 3"/>
</dbReference>
<name>Q1MNS0_LAWIP</name>
<protein>
    <submittedName>
        <fullName evidence="2">NA</fullName>
    </submittedName>
</protein>
<gene>
    <name evidence="2" type="ordered locus">LIC061</name>
</gene>
<dbReference type="HOGENOM" id="CLU_1494474_0_0_7"/>
<accession>Q1MNS0</accession>
<dbReference type="EMBL" id="AM180255">
    <property type="protein sequence ID" value="CAJ54013.1"/>
    <property type="molecule type" value="Genomic_DNA"/>
</dbReference>
<proteinExistence type="predicted"/>